<dbReference type="PANTHER" id="PTHR46577">
    <property type="entry name" value="HTH-TYPE TRANSCRIPTIONAL REGULATORY PROTEIN GABR"/>
    <property type="match status" value="1"/>
</dbReference>
<dbReference type="InterPro" id="IPR015421">
    <property type="entry name" value="PyrdxlP-dep_Trfase_major"/>
</dbReference>
<keyword evidence="3" id="KW-0805">Transcription regulation</keyword>
<keyword evidence="7" id="KW-0032">Aminotransferase</keyword>
<accession>A0A8J7V3F4</accession>
<dbReference type="InterPro" id="IPR036388">
    <property type="entry name" value="WH-like_DNA-bd_sf"/>
</dbReference>
<dbReference type="SMART" id="SM00345">
    <property type="entry name" value="HTH_GNTR"/>
    <property type="match status" value="1"/>
</dbReference>
<dbReference type="GO" id="GO:0003677">
    <property type="term" value="F:DNA binding"/>
    <property type="evidence" value="ECO:0007669"/>
    <property type="project" value="UniProtKB-KW"/>
</dbReference>
<evidence type="ECO:0000256" key="5">
    <source>
        <dbReference type="ARBA" id="ARBA00023163"/>
    </source>
</evidence>
<dbReference type="Gene3D" id="3.40.640.10">
    <property type="entry name" value="Type I PLP-dependent aspartate aminotransferase-like (Major domain)"/>
    <property type="match status" value="1"/>
</dbReference>
<dbReference type="CDD" id="cd00609">
    <property type="entry name" value="AAT_like"/>
    <property type="match status" value="1"/>
</dbReference>
<evidence type="ECO:0000256" key="1">
    <source>
        <dbReference type="ARBA" id="ARBA00005384"/>
    </source>
</evidence>
<keyword evidence="4" id="KW-0238">DNA-binding</keyword>
<dbReference type="CDD" id="cd07377">
    <property type="entry name" value="WHTH_GntR"/>
    <property type="match status" value="1"/>
</dbReference>
<evidence type="ECO:0000313" key="7">
    <source>
        <dbReference type="EMBL" id="MBP5856774.1"/>
    </source>
</evidence>
<dbReference type="SUPFAM" id="SSF53383">
    <property type="entry name" value="PLP-dependent transferases"/>
    <property type="match status" value="1"/>
</dbReference>
<dbReference type="InterPro" id="IPR000524">
    <property type="entry name" value="Tscrpt_reg_HTH_GntR"/>
</dbReference>
<dbReference type="Proteomes" id="UP000672602">
    <property type="component" value="Unassembled WGS sequence"/>
</dbReference>
<evidence type="ECO:0000256" key="2">
    <source>
        <dbReference type="ARBA" id="ARBA00022898"/>
    </source>
</evidence>
<protein>
    <submittedName>
        <fullName evidence="7">PLP-dependent aminotransferase family protein</fullName>
    </submittedName>
</protein>
<keyword evidence="5" id="KW-0804">Transcription</keyword>
<dbReference type="Pfam" id="PF00392">
    <property type="entry name" value="GntR"/>
    <property type="match status" value="1"/>
</dbReference>
<gene>
    <name evidence="7" type="ORF">KAJ83_07125</name>
</gene>
<dbReference type="PROSITE" id="PS50949">
    <property type="entry name" value="HTH_GNTR"/>
    <property type="match status" value="1"/>
</dbReference>
<dbReference type="GO" id="GO:0008483">
    <property type="term" value="F:transaminase activity"/>
    <property type="evidence" value="ECO:0007669"/>
    <property type="project" value="UniProtKB-KW"/>
</dbReference>
<dbReference type="InterPro" id="IPR015424">
    <property type="entry name" value="PyrdxlP-dep_Trfase"/>
</dbReference>
<dbReference type="PANTHER" id="PTHR46577:SF1">
    <property type="entry name" value="HTH-TYPE TRANSCRIPTIONAL REGULATORY PROTEIN GABR"/>
    <property type="match status" value="1"/>
</dbReference>
<dbReference type="EMBL" id="JAGMWN010000003">
    <property type="protein sequence ID" value="MBP5856774.1"/>
    <property type="molecule type" value="Genomic_DNA"/>
</dbReference>
<feature type="domain" description="HTH gntR-type" evidence="6">
    <location>
        <begin position="1"/>
        <end position="60"/>
    </location>
</feature>
<comment type="similarity">
    <text evidence="1">In the C-terminal section; belongs to the class-I pyridoxal-phosphate-dependent aminotransferase family.</text>
</comment>
<reference evidence="7" key="1">
    <citation type="submission" date="2021-04" db="EMBL/GenBank/DDBJ databases">
        <authorList>
            <person name="Zhang D.-C."/>
        </authorList>
    </citation>
    <scope>NUCLEOTIDE SEQUENCE</scope>
    <source>
        <strain evidence="7">CGMCC 1.15697</strain>
    </source>
</reference>
<organism evidence="7 8">
    <name type="scientific">Marivibrio halodurans</name>
    <dbReference type="NCBI Taxonomy" id="2039722"/>
    <lineage>
        <taxon>Bacteria</taxon>
        <taxon>Pseudomonadati</taxon>
        <taxon>Pseudomonadota</taxon>
        <taxon>Alphaproteobacteria</taxon>
        <taxon>Rhodospirillales</taxon>
        <taxon>Rhodospirillaceae</taxon>
        <taxon>Marivibrio</taxon>
    </lineage>
</organism>
<dbReference type="Pfam" id="PF00155">
    <property type="entry name" value="Aminotran_1_2"/>
    <property type="match status" value="1"/>
</dbReference>
<proteinExistence type="inferred from homology"/>
<dbReference type="GO" id="GO:0030170">
    <property type="term" value="F:pyridoxal phosphate binding"/>
    <property type="evidence" value="ECO:0007669"/>
    <property type="project" value="InterPro"/>
</dbReference>
<keyword evidence="7" id="KW-0808">Transferase</keyword>
<evidence type="ECO:0000256" key="4">
    <source>
        <dbReference type="ARBA" id="ARBA00023125"/>
    </source>
</evidence>
<dbReference type="InterPro" id="IPR036390">
    <property type="entry name" value="WH_DNA-bd_sf"/>
</dbReference>
<dbReference type="InterPro" id="IPR051446">
    <property type="entry name" value="HTH_trans_reg/aminotransferase"/>
</dbReference>
<dbReference type="SUPFAM" id="SSF46785">
    <property type="entry name" value="Winged helix' DNA-binding domain"/>
    <property type="match status" value="1"/>
</dbReference>
<name>A0A8J7V3F4_9PROT</name>
<dbReference type="AlphaFoldDB" id="A0A8J7V3F4"/>
<dbReference type="GO" id="GO:0003700">
    <property type="term" value="F:DNA-binding transcription factor activity"/>
    <property type="evidence" value="ECO:0007669"/>
    <property type="project" value="InterPro"/>
</dbReference>
<dbReference type="Gene3D" id="1.10.10.10">
    <property type="entry name" value="Winged helix-like DNA-binding domain superfamily/Winged helix DNA-binding domain"/>
    <property type="match status" value="1"/>
</dbReference>
<comment type="caution">
    <text evidence="7">The sequence shown here is derived from an EMBL/GenBank/DDBJ whole genome shotgun (WGS) entry which is preliminary data.</text>
</comment>
<evidence type="ECO:0000256" key="3">
    <source>
        <dbReference type="ARBA" id="ARBA00023015"/>
    </source>
</evidence>
<sequence length="474" mass="53123">MIVDAVLSGQLPPGDPLPSCRAMAKRLRVSRNTVVYAYQRLVDDGFLVARERSGFYVADDVMQGRVQPPARETPISEIPAGDAPDMERRFRIRPSRQQNIRKPKDWRSLPYPFIYGQTDTTLFPLAEWRDCSRQVLGRRMFDEVTHDMLGEDDPVLVEQIRTHLLPRRGVTASAGEILITLGAQNALYLLASLFLQPSDTVVMADPGYPDFRNLAQLRTNRLRTLAVDAGGLPVDGRLDGADYIFVTPSHHFPTTVTMPLARRQALLDYATEHDCILIEDDYEPEANYVAEPTPALKSMDRDGRVIYVGSLSKTLFPGLRLGYLVASRPVVDELRALRRLMLRHPPTEVQRIAGLFIAQGHHDTYVKRLGKTYKRRWRLMSEALDRHLPGTSQAPGFGGTSFWVEGPAELDADALAERALHEGLVLEPGSVNFAGDRPPRNFFRLGFSSIADEKIEPGIAKLAALIGEQRRPPR</sequence>
<evidence type="ECO:0000313" key="8">
    <source>
        <dbReference type="Proteomes" id="UP000672602"/>
    </source>
</evidence>
<keyword evidence="2" id="KW-0663">Pyridoxal phosphate</keyword>
<evidence type="ECO:0000259" key="6">
    <source>
        <dbReference type="PROSITE" id="PS50949"/>
    </source>
</evidence>
<keyword evidence="8" id="KW-1185">Reference proteome</keyword>
<dbReference type="InterPro" id="IPR004839">
    <property type="entry name" value="Aminotransferase_I/II_large"/>
</dbReference>